<feature type="compositionally biased region" description="Polar residues" evidence="1">
    <location>
        <begin position="1785"/>
        <end position="1795"/>
    </location>
</feature>
<feature type="compositionally biased region" description="Basic and acidic residues" evidence="1">
    <location>
        <begin position="1656"/>
        <end position="1674"/>
    </location>
</feature>
<feature type="compositionally biased region" description="Basic and acidic residues" evidence="1">
    <location>
        <begin position="438"/>
        <end position="489"/>
    </location>
</feature>
<feature type="compositionally biased region" description="Acidic residues" evidence="1">
    <location>
        <begin position="724"/>
        <end position="734"/>
    </location>
</feature>
<feature type="compositionally biased region" description="Low complexity" evidence="1">
    <location>
        <begin position="89"/>
        <end position="102"/>
    </location>
</feature>
<feature type="region of interest" description="Disordered" evidence="1">
    <location>
        <begin position="1195"/>
        <end position="1811"/>
    </location>
</feature>
<feature type="compositionally biased region" description="Basic and acidic residues" evidence="1">
    <location>
        <begin position="617"/>
        <end position="627"/>
    </location>
</feature>
<feature type="compositionally biased region" description="Basic and acidic residues" evidence="1">
    <location>
        <begin position="857"/>
        <end position="878"/>
    </location>
</feature>
<keyword evidence="4" id="KW-1185">Reference proteome</keyword>
<dbReference type="GeneID" id="91088850"/>
<evidence type="ECO:0000256" key="1">
    <source>
        <dbReference type="SAM" id="MobiDB-lite"/>
    </source>
</evidence>
<evidence type="ECO:0000256" key="2">
    <source>
        <dbReference type="SAM" id="Phobius"/>
    </source>
</evidence>
<feature type="transmembrane region" description="Helical" evidence="2">
    <location>
        <begin position="2130"/>
        <end position="2149"/>
    </location>
</feature>
<feature type="compositionally biased region" description="Acidic residues" evidence="1">
    <location>
        <begin position="1738"/>
        <end position="1747"/>
    </location>
</feature>
<feature type="compositionally biased region" description="Basic and acidic residues" evidence="1">
    <location>
        <begin position="1360"/>
        <end position="1380"/>
    </location>
</feature>
<feature type="compositionally biased region" description="Polar residues" evidence="1">
    <location>
        <begin position="1532"/>
        <end position="1542"/>
    </location>
</feature>
<evidence type="ECO:0000313" key="3">
    <source>
        <dbReference type="EMBL" id="WVN89417.1"/>
    </source>
</evidence>
<feature type="compositionally biased region" description="Polar residues" evidence="1">
    <location>
        <begin position="748"/>
        <end position="758"/>
    </location>
</feature>
<feature type="transmembrane region" description="Helical" evidence="2">
    <location>
        <begin position="12"/>
        <end position="33"/>
    </location>
</feature>
<keyword evidence="2" id="KW-0472">Membrane</keyword>
<feature type="compositionally biased region" description="Basic and acidic residues" evidence="1">
    <location>
        <begin position="704"/>
        <end position="722"/>
    </location>
</feature>
<feature type="compositionally biased region" description="Basic and acidic residues" evidence="1">
    <location>
        <begin position="661"/>
        <end position="697"/>
    </location>
</feature>
<feature type="compositionally biased region" description="Basic and acidic residues" evidence="1">
    <location>
        <begin position="772"/>
        <end position="787"/>
    </location>
</feature>
<feature type="compositionally biased region" description="Basic and acidic residues" evidence="1">
    <location>
        <begin position="497"/>
        <end position="556"/>
    </location>
</feature>
<reference evidence="3" key="2">
    <citation type="journal article" date="2022" name="Elife">
        <title>Obligate sexual reproduction of a homothallic fungus closely related to the Cryptococcus pathogenic species complex.</title>
        <authorList>
            <person name="Passer A.R."/>
            <person name="Clancey S.A."/>
            <person name="Shea T."/>
            <person name="David-Palma M."/>
            <person name="Averette A.F."/>
            <person name="Boekhout T."/>
            <person name="Porcel B.M."/>
            <person name="Nowrousian M."/>
            <person name="Cuomo C.A."/>
            <person name="Sun S."/>
            <person name="Heitman J."/>
            <person name="Coelho M.A."/>
        </authorList>
    </citation>
    <scope>NUCLEOTIDE SEQUENCE</scope>
    <source>
        <strain evidence="3">CBS 7841</strain>
    </source>
</reference>
<dbReference type="EMBL" id="CP143788">
    <property type="protein sequence ID" value="WVN89417.1"/>
    <property type="molecule type" value="Genomic_DNA"/>
</dbReference>
<feature type="region of interest" description="Disordered" evidence="1">
    <location>
        <begin position="393"/>
        <end position="1156"/>
    </location>
</feature>
<feature type="compositionally biased region" description="Polar residues" evidence="1">
    <location>
        <begin position="334"/>
        <end position="344"/>
    </location>
</feature>
<organism evidence="3 4">
    <name type="scientific">Cryptococcus depauperatus CBS 7841</name>
    <dbReference type="NCBI Taxonomy" id="1295531"/>
    <lineage>
        <taxon>Eukaryota</taxon>
        <taxon>Fungi</taxon>
        <taxon>Dikarya</taxon>
        <taxon>Basidiomycota</taxon>
        <taxon>Agaricomycotina</taxon>
        <taxon>Tremellomycetes</taxon>
        <taxon>Tremellales</taxon>
        <taxon>Cryptococcaceae</taxon>
        <taxon>Cryptococcus</taxon>
    </lineage>
</organism>
<keyword evidence="2" id="KW-1133">Transmembrane helix</keyword>
<proteinExistence type="predicted"/>
<keyword evidence="2" id="KW-0812">Transmembrane</keyword>
<name>A0AAJ8M377_9TREE</name>
<reference evidence="3" key="1">
    <citation type="submission" date="2016-06" db="EMBL/GenBank/DDBJ databases">
        <authorList>
            <person name="Cuomo C."/>
            <person name="Litvintseva A."/>
            <person name="Heitman J."/>
            <person name="Chen Y."/>
            <person name="Sun S."/>
            <person name="Springer D."/>
            <person name="Dromer F."/>
            <person name="Young S."/>
            <person name="Zeng Q."/>
            <person name="Chapman S."/>
            <person name="Gujja S."/>
            <person name="Saif S."/>
            <person name="Birren B."/>
        </authorList>
    </citation>
    <scope>NUCLEOTIDE SEQUENCE</scope>
    <source>
        <strain evidence="3">CBS 7841</strain>
    </source>
</reference>
<dbReference type="Proteomes" id="UP000094043">
    <property type="component" value="Chromosome 5"/>
</dbReference>
<gene>
    <name evidence="3" type="ORF">L203_104640</name>
</gene>
<dbReference type="RefSeq" id="XP_066070117.1">
    <property type="nucleotide sequence ID" value="XM_066214020.1"/>
</dbReference>
<feature type="compositionally biased region" description="Polar residues" evidence="1">
    <location>
        <begin position="1031"/>
        <end position="1049"/>
    </location>
</feature>
<feature type="compositionally biased region" description="Basic and acidic residues" evidence="1">
    <location>
        <begin position="1433"/>
        <end position="1445"/>
    </location>
</feature>
<feature type="compositionally biased region" description="Polar residues" evidence="1">
    <location>
        <begin position="79"/>
        <end position="88"/>
    </location>
</feature>
<feature type="compositionally biased region" description="Polar residues" evidence="1">
    <location>
        <begin position="1330"/>
        <end position="1339"/>
    </location>
</feature>
<feature type="compositionally biased region" description="Low complexity" evidence="1">
    <location>
        <begin position="167"/>
        <end position="177"/>
    </location>
</feature>
<feature type="compositionally biased region" description="Low complexity" evidence="1">
    <location>
        <begin position="1124"/>
        <end position="1139"/>
    </location>
</feature>
<feature type="compositionally biased region" description="Basic and acidic residues" evidence="1">
    <location>
        <begin position="1773"/>
        <end position="1784"/>
    </location>
</feature>
<feature type="compositionally biased region" description="Basic and acidic residues" evidence="1">
    <location>
        <begin position="926"/>
        <end position="998"/>
    </location>
</feature>
<feature type="region of interest" description="Disordered" evidence="1">
    <location>
        <begin position="31"/>
        <end position="187"/>
    </location>
</feature>
<feature type="compositionally biased region" description="Basic and acidic residues" evidence="1">
    <location>
        <begin position="795"/>
        <end position="807"/>
    </location>
</feature>
<feature type="transmembrane region" description="Helical" evidence="2">
    <location>
        <begin position="2069"/>
        <end position="2092"/>
    </location>
</feature>
<feature type="transmembrane region" description="Helical" evidence="2">
    <location>
        <begin position="1900"/>
        <end position="1921"/>
    </location>
</feature>
<feature type="compositionally biased region" description="Basic and acidic residues" evidence="1">
    <location>
        <begin position="33"/>
        <end position="61"/>
    </location>
</feature>
<feature type="compositionally biased region" description="Basic and acidic residues" evidence="1">
    <location>
        <begin position="1196"/>
        <end position="1221"/>
    </location>
</feature>
<sequence>MVSPDVAAREAVMVVIVLALLFIASIWSCASGGRDEKNNDRRPVGDQSGKKREKEEQKDTEPPISGPAETPAPVPPSTGAETASNGPQSSDNHSSDNNSSDNHTIDTYDSGPIRLVVKRRPGDRYFVRGPSNHRHPPSSGSDSTDQSGGGSGRVPRSPTNHPPYIPGGPMSPMTPGGLSHPSRLPPQPPLQVNVINGYQKPPLFEGVLGGKEREYVDPFPFYTLSARPGESFPPQDALRANHTLISEQRGVPGQQGRSEFNFENPEVRIWDPKYQYAPKNPAHEEYILASQIPLPPSPIPLPPLPPLPFQPQNLNPVVGRVEVPDYSKGLPDTVTIQDGASTQETKTKETLIPKDKEPTKVSLPKEQTPPQKYVVVLPTGEGEKVKEKVEVRVGEKEGKGAPIRVEFSFPETKPPAASPIQETEKTQSPQSETVESSQAEKKAAKESRERGTEQDVKDGASRKKAAEKIKTSEKDRKTEQAGVRDKDVESETEEDEARTKEDRSDSASEVGGRDRSKQREREKDRTRDRKRDRKRKSEKEWKGTGEKGKRLGRDYVSDISSEPEQAAASDREARRRSRARRNEQQIESEEDYVYQRFKGPNGEKLRRKIRVAPVDQDGSRSRQRAEEFTYEDDPGPARRQRQRSTSRPPSSPTPFDIPGYRLDEWERGEYKDRGRPQAGDRSREKPQEGLSKEDRKRVANGRSKFIDRLKKSTVREPERPNENGEQEGEGEGEEEREKGKVKTPPQMPGQNLNANVTSVPDKPGQTLAEVDSETKKKEKSDKKEDRMSGSQLDDTFDKMRLERRLDRGPGGNLQSHRQVPGAKGPALAPSEANQAMMADNSRGYEEMRKARRKARAKAKEEKAQAEKTEETATEEKATAEGASTENGPAAIPPVEDEPDKGKSGEGQPSKDGPGKNEPAKTSTTQRAKEEPAGKSTDKDPGDKDNKADAIQVRENRENLLKGLDESNEAEKASARDESATITSVKDKSGKDKPGKDKPAGTASGKTAPSPPIHDELTCAVPETQRPPPETTAINTRAANPSDTRSTAGSAASERTAGKEPNPAETSKESSKKTPPGSGTSVPIPPQTVTGGEGKPKGKTTKTVALGDSAPTTEVTETPPPVTVPPADNAAATATATTTDGQPEAAPVPAGGSDVLDKLLDPNRFENLAVERADETGVPFYVAQEEVYQEFLKRRKSMTDNKDEQGSDTFHDALTEQPRGDADTPIGDSRGEGYRETSFASAFDSEAIRRADQDGVPLYVAEMRINQERIERESRPDNKNEQESDKPQPGSPIVSPGNRPATKEEQSGTGRGSTPPVSPPSSLGSNPPSPKTVSSMSTSDVHGDAAGHPPANTGGVPGSWPREDLHARRVEFDSPDFRDAGVDMEGLNSKPGPESQLGLDSKPGQDSPLHKDSGAGIDTKGNPPSRNVGADVSPTRRGDGIGEKDAASSGTSFSIESGPPPQRNPSLKEVPPPLDLHQGKGETGGAPKPPVGDIGKDRQPLGDSTVHEAYIIDGSSAVTSPEPDRVFDDLSDGNPSSAASSFNHEGADPHTLDQSQGPGSEMNGSKPSPRTGMQAIPKNGEKPKDIYSGRDGKPGRNLPTNPEGNNGKRPKGGPTAGGGGGDKTQPVPAVASGTGEKRNDGGESGGGTEDTTPSGAEGKEKPQDENAGKEEKPETTADPVAKTVPESGGKDASDKKDGKPVTKFGHNGRRPGRGRGEAGNGSSKEQRARRNFGHTQQTGDEEPSEAEEPVPPASTKIPTSRRSSQSTLVPMPRTSEDMDKREKLHNTNQPEPNRNAGQRADTPSGKSRDNTVFHRTVSFNPFTLMRSGCHILKHAPLWSLCTAASLAIYIEMSRQLFEMLAVSSGSAALTKRASAANTPSDLAFTQSWFSDLVRKLAFEPLAFFAFLSMWNIICIPLVGLLIHKTLDAAADTDGKNPDAGWRRPFKAMAKAWKALCHSCQGASCRHPFRSIAIAWKALNYPGRGATRVVLLDRRVSGPVNFFRRNTLWTYLRMFIFVAQVIGVVLLLRQAMNLAYMVGSGSQQSFSTMPDVVFPEKSMASVAASLDARGVFAILNFLFSLLLLTLAASWYALLYPRRGSLARSEPTEDEKSTADRGGRWSRMWQRLGKRTMVKWLFILVIIVTFIMSLLYFRTIAAYLSKQSGSNANSMWMMAGVNAIFACTIGGMGYVVYELEKLWRRRGWNILRCRGGDKKGGRWCCNV</sequence>
<feature type="compositionally biased region" description="Basic and acidic residues" evidence="1">
    <location>
        <begin position="1264"/>
        <end position="1285"/>
    </location>
</feature>
<feature type="transmembrane region" description="Helical" evidence="2">
    <location>
        <begin position="2169"/>
        <end position="2190"/>
    </location>
</feature>
<feature type="compositionally biased region" description="Polar residues" evidence="1">
    <location>
        <begin position="426"/>
        <end position="437"/>
    </location>
</feature>
<protein>
    <submittedName>
        <fullName evidence="3">Uncharacterized protein</fullName>
    </submittedName>
</protein>
<feature type="compositionally biased region" description="Polar residues" evidence="1">
    <location>
        <begin position="1755"/>
        <end position="1767"/>
    </location>
</feature>
<accession>A0AAJ8M377</accession>
<dbReference type="KEGG" id="cdep:91088850"/>
<feature type="transmembrane region" description="Helical" evidence="2">
    <location>
        <begin position="2009"/>
        <end position="2030"/>
    </location>
</feature>
<feature type="compositionally biased region" description="Basic and acidic residues" evidence="1">
    <location>
        <begin position="345"/>
        <end position="359"/>
    </location>
</feature>
<feature type="compositionally biased region" description="Basic and acidic residues" evidence="1">
    <location>
        <begin position="1578"/>
        <end position="1593"/>
    </location>
</feature>
<feature type="compositionally biased region" description="Low complexity" evidence="1">
    <location>
        <begin position="1311"/>
        <end position="1325"/>
    </location>
</feature>
<feature type="compositionally biased region" description="Basic and acidic residues" evidence="1">
    <location>
        <begin position="1687"/>
        <end position="1699"/>
    </location>
</feature>
<reference evidence="3" key="3">
    <citation type="submission" date="2024-01" db="EMBL/GenBank/DDBJ databases">
        <authorList>
            <person name="Coelho M.A."/>
            <person name="David-Palma M."/>
            <person name="Shea T."/>
            <person name="Sun S."/>
            <person name="Cuomo C.A."/>
            <person name="Heitman J."/>
        </authorList>
    </citation>
    <scope>NUCLEOTIDE SEQUENCE</scope>
    <source>
        <strain evidence="3">CBS 7841</strain>
    </source>
</reference>
<feature type="region of interest" description="Disordered" evidence="1">
    <location>
        <begin position="326"/>
        <end position="378"/>
    </location>
</feature>
<feature type="compositionally biased region" description="Polar residues" evidence="1">
    <location>
        <begin position="1551"/>
        <end position="1567"/>
    </location>
</feature>
<evidence type="ECO:0000313" key="4">
    <source>
        <dbReference type="Proteomes" id="UP000094043"/>
    </source>
</evidence>